<dbReference type="EMBL" id="FMAR01000004">
    <property type="protein sequence ID" value="SCC16665.1"/>
    <property type="molecule type" value="Genomic_DNA"/>
</dbReference>
<dbReference type="Pfam" id="PF12970">
    <property type="entry name" value="DUF3858"/>
    <property type="match status" value="1"/>
</dbReference>
<feature type="signal peptide" evidence="1">
    <location>
        <begin position="1"/>
        <end position="22"/>
    </location>
</feature>
<dbReference type="GO" id="GO:0006508">
    <property type="term" value="P:proteolysis"/>
    <property type="evidence" value="ECO:0007669"/>
    <property type="project" value="UniProtKB-KW"/>
</dbReference>
<keyword evidence="1" id="KW-0732">Signal</keyword>
<evidence type="ECO:0000259" key="3">
    <source>
        <dbReference type="Pfam" id="PF12970"/>
    </source>
</evidence>
<feature type="domain" description="Transglutaminase-like" evidence="2">
    <location>
        <begin position="323"/>
        <end position="397"/>
    </location>
</feature>
<dbReference type="InterPro" id="IPR038765">
    <property type="entry name" value="Papain-like_cys_pep_sf"/>
</dbReference>
<dbReference type="InterPro" id="IPR002931">
    <property type="entry name" value="Transglutaminase-like"/>
</dbReference>
<evidence type="ECO:0000259" key="2">
    <source>
        <dbReference type="Pfam" id="PF01841"/>
    </source>
</evidence>
<accession>A0A1C4CC53</accession>
<sequence length="678" mass="77224">MKPPIICLLGLCAALFVTPIHAQDKKEKEKLPYRFGKVTPEDFKPKVYAIDSAADAVILADVGNTEYNGNSGLLEVMFKRYTRVHILHKAGYDAANFSIYLNKGYSNSTDDRVSDLKAVTYNLENGQVTETKLDSKSVFINKLSEDLFEEKFTLPNVKEGSIIEVTYSTHSFSESNLPGWIFQGEYPRIWTEYNVSIPEWFNFVFLRQGYYSVNESHSDRRQNFNFRYEPDGASGRTETVNMEAKVTDWRFISHNMPALRVEHYTTTLRNHVQSIEFQLGSITTPDGVTKNRMGSWSKLRERLMESEYFGATIDKNNGFLADVVNSVTAGASNNEEKARRLYTYVQKNFTCTDNERLTMDATSVKTVFNNKKGNSAELNLLLVAMLRRAGLESWPIILSTRDHGITLALYPILRRFNYTITYLQDGDNEYVMDASKPLLGFNHLPLECYNGHARLLTPDVPPVYFVADSIKEQSVTSVMAVLDKSGDISGSYQQLPGYYSSYSIREAVKTKGKEEFFKNAGKAFASDAAISETNMENLDSLDIPLTESFEFKLQGGDEDHIYLAPLWGEVQKENPFAAAERRYPVEIPYLINEIYTLNLQLPDNYEIEELPKPALVKLNDADGIFQYLVQGSGSSLQLRCVIRLNRANFKPEEYNDLREFYNYIVKKEAEQIVLKKKA</sequence>
<organism evidence="4 5">
    <name type="scientific">Chitinophaga costaii</name>
    <dbReference type="NCBI Taxonomy" id="1335309"/>
    <lineage>
        <taxon>Bacteria</taxon>
        <taxon>Pseudomonadati</taxon>
        <taxon>Bacteroidota</taxon>
        <taxon>Chitinophagia</taxon>
        <taxon>Chitinophagales</taxon>
        <taxon>Chitinophagaceae</taxon>
        <taxon>Chitinophaga</taxon>
    </lineage>
</organism>
<feature type="domain" description="DUF3858" evidence="3">
    <location>
        <begin position="579"/>
        <end position="661"/>
    </location>
</feature>
<dbReference type="Gene3D" id="2.60.120.1130">
    <property type="match status" value="1"/>
</dbReference>
<dbReference type="SUPFAM" id="SSF54001">
    <property type="entry name" value="Cysteine proteinases"/>
    <property type="match status" value="1"/>
</dbReference>
<keyword evidence="4" id="KW-0645">Protease</keyword>
<dbReference type="OrthoDB" id="98874at2"/>
<evidence type="ECO:0000256" key="1">
    <source>
        <dbReference type="SAM" id="SignalP"/>
    </source>
</evidence>
<name>A0A1C4CC53_9BACT</name>
<keyword evidence="5" id="KW-1185">Reference proteome</keyword>
<dbReference type="STRING" id="1335309.GA0116948_10455"/>
<protein>
    <submittedName>
        <fullName evidence="4">Transglutaminase-like enzyme, putative cysteine protease</fullName>
    </submittedName>
</protein>
<dbReference type="Pfam" id="PF01841">
    <property type="entry name" value="Transglut_core"/>
    <property type="match status" value="1"/>
</dbReference>
<dbReference type="RefSeq" id="WP_089710637.1">
    <property type="nucleotide sequence ID" value="NZ_FMAR01000004.1"/>
</dbReference>
<dbReference type="Gene3D" id="3.10.620.30">
    <property type="match status" value="1"/>
</dbReference>
<dbReference type="GO" id="GO:0008233">
    <property type="term" value="F:peptidase activity"/>
    <property type="evidence" value="ECO:0007669"/>
    <property type="project" value="UniProtKB-KW"/>
</dbReference>
<proteinExistence type="predicted"/>
<dbReference type="AlphaFoldDB" id="A0A1C4CC53"/>
<dbReference type="InterPro" id="IPR024544">
    <property type="entry name" value="DUF3858"/>
</dbReference>
<keyword evidence="4" id="KW-0378">Hydrolase</keyword>
<dbReference type="Proteomes" id="UP000242818">
    <property type="component" value="Unassembled WGS sequence"/>
</dbReference>
<gene>
    <name evidence="4" type="ORF">GA0116948_10455</name>
</gene>
<feature type="chain" id="PRO_5008689788" evidence="1">
    <location>
        <begin position="23"/>
        <end position="678"/>
    </location>
</feature>
<evidence type="ECO:0000313" key="5">
    <source>
        <dbReference type="Proteomes" id="UP000242818"/>
    </source>
</evidence>
<evidence type="ECO:0000313" key="4">
    <source>
        <dbReference type="EMBL" id="SCC16665.1"/>
    </source>
</evidence>
<dbReference type="Gene3D" id="2.60.40.3140">
    <property type="match status" value="1"/>
</dbReference>
<reference evidence="4 5" key="1">
    <citation type="submission" date="2016-08" db="EMBL/GenBank/DDBJ databases">
        <authorList>
            <person name="Seilhamer J.J."/>
        </authorList>
    </citation>
    <scope>NUCLEOTIDE SEQUENCE [LARGE SCALE GENOMIC DNA]</scope>
    <source>
        <strain evidence="4 5">A37T2</strain>
    </source>
</reference>